<feature type="domain" description="GPI ethanolamine phosphate transferase 2 C-terminal" evidence="2">
    <location>
        <begin position="476"/>
        <end position="558"/>
    </location>
</feature>
<feature type="transmembrane region" description="Helical" evidence="1">
    <location>
        <begin position="404"/>
        <end position="421"/>
    </location>
</feature>
<accession>A0A8J2PSV0</accession>
<reference evidence="3" key="1">
    <citation type="submission" date="2021-06" db="EMBL/GenBank/DDBJ databases">
        <authorList>
            <person name="Hodson N. C."/>
            <person name="Mongue J. A."/>
            <person name="Jaron S. K."/>
        </authorList>
    </citation>
    <scope>NUCLEOTIDE SEQUENCE</scope>
</reference>
<dbReference type="PANTHER" id="PTHR23072">
    <property type="entry name" value="PHOSPHATIDYLINOSITOL GLYCAN-RELATED"/>
    <property type="match status" value="1"/>
</dbReference>
<keyword evidence="4" id="KW-1185">Reference proteome</keyword>
<feature type="transmembrane region" description="Helical" evidence="1">
    <location>
        <begin position="244"/>
        <end position="262"/>
    </location>
</feature>
<dbReference type="GO" id="GO:0005789">
    <property type="term" value="C:endoplasmic reticulum membrane"/>
    <property type="evidence" value="ECO:0007669"/>
    <property type="project" value="TreeGrafter"/>
</dbReference>
<dbReference type="Pfam" id="PF19316">
    <property type="entry name" value="PIGO_PIGG"/>
    <property type="match status" value="2"/>
</dbReference>
<dbReference type="GO" id="GO:0006506">
    <property type="term" value="P:GPI anchor biosynthetic process"/>
    <property type="evidence" value="ECO:0007669"/>
    <property type="project" value="InterPro"/>
</dbReference>
<proteinExistence type="predicted"/>
<name>A0A8J2PSV0_9HEXA</name>
<feature type="transmembrane region" description="Helical" evidence="1">
    <location>
        <begin position="324"/>
        <end position="343"/>
    </location>
</feature>
<feature type="non-terminal residue" evidence="3">
    <location>
        <position position="1"/>
    </location>
</feature>
<dbReference type="InterPro" id="IPR002591">
    <property type="entry name" value="Phosphodiest/P_Trfase"/>
</dbReference>
<dbReference type="PANTHER" id="PTHR23072:SF0">
    <property type="entry name" value="GPI ETHANOLAMINE PHOSPHATE TRANSFERASE 2"/>
    <property type="match status" value="1"/>
</dbReference>
<dbReference type="OrthoDB" id="272139at2759"/>
<evidence type="ECO:0000313" key="3">
    <source>
        <dbReference type="EMBL" id="CAG7835545.1"/>
    </source>
</evidence>
<comment type="caution">
    <text evidence="3">The sequence shown here is derived from an EMBL/GenBank/DDBJ whole genome shotgun (WGS) entry which is preliminary data.</text>
</comment>
<gene>
    <name evidence="3" type="ORF">AFUS01_LOCUS44905</name>
</gene>
<protein>
    <recommendedName>
        <fullName evidence="2">GPI ethanolamine phosphate transferase 2 C-terminal domain-containing protein</fullName>
    </recommendedName>
</protein>
<dbReference type="InterPro" id="IPR045687">
    <property type="entry name" value="PIGG/GPI7_C"/>
</dbReference>
<evidence type="ECO:0000313" key="4">
    <source>
        <dbReference type="Proteomes" id="UP000708208"/>
    </source>
</evidence>
<keyword evidence="1" id="KW-1133">Transmembrane helix</keyword>
<keyword evidence="1" id="KW-0472">Membrane</keyword>
<dbReference type="AlphaFoldDB" id="A0A8J2PSV0"/>
<dbReference type="EMBL" id="CAJVCH010570663">
    <property type="protein sequence ID" value="CAG7835545.1"/>
    <property type="molecule type" value="Genomic_DNA"/>
</dbReference>
<dbReference type="Proteomes" id="UP000708208">
    <property type="component" value="Unassembled WGS sequence"/>
</dbReference>
<organism evidence="3 4">
    <name type="scientific">Allacma fusca</name>
    <dbReference type="NCBI Taxonomy" id="39272"/>
    <lineage>
        <taxon>Eukaryota</taxon>
        <taxon>Metazoa</taxon>
        <taxon>Ecdysozoa</taxon>
        <taxon>Arthropoda</taxon>
        <taxon>Hexapoda</taxon>
        <taxon>Collembola</taxon>
        <taxon>Symphypleona</taxon>
        <taxon>Sminthuridae</taxon>
        <taxon>Allacma</taxon>
    </lineage>
</organism>
<feature type="domain" description="GPI ethanolamine phosphate transferase 2 C-terminal" evidence="2">
    <location>
        <begin position="309"/>
        <end position="421"/>
    </location>
</feature>
<keyword evidence="1" id="KW-0812">Transmembrane</keyword>
<dbReference type="InterPro" id="IPR039527">
    <property type="entry name" value="PIGG/GPI7"/>
</dbReference>
<evidence type="ECO:0000259" key="2">
    <source>
        <dbReference type="Pfam" id="PF19316"/>
    </source>
</evidence>
<evidence type="ECO:0000256" key="1">
    <source>
        <dbReference type="SAM" id="Phobius"/>
    </source>
</evidence>
<feature type="transmembrane region" description="Helical" evidence="1">
    <location>
        <begin position="349"/>
        <end position="368"/>
    </location>
</feature>
<dbReference type="GO" id="GO:0051267">
    <property type="term" value="F:CP2 mannose-ethanolamine phosphotransferase activity"/>
    <property type="evidence" value="ECO:0007669"/>
    <property type="project" value="TreeGrafter"/>
</dbReference>
<sequence>IVFYGDDTWLRLFPGNEFTRAEGVSSFFVTDFYEVDSNVTRNVNRELEELNFDMMVLHYLGVDHVGHVHGPKHPLIPTKLQEMNEVLKQVYFSLKNAKSDLPHVILLTGDHGMANQGGHGGDSYPEVTTPMILITVQPENASARICKSPPTNWFQNPYHVKQTDIAATLSFLWDLPFPSKSRGIIPPEILSEFAQQIRLTALFKNSQQLASINLTEDSVHLEEEFKELLQVLKLNAVQETEHDLTTLLSSIVLLVVLIPFCIEKFFRISGVSILLAISGSFIIPHIFSNGLTFVQYLVVSLIYLLCRSKFSFQKIGAFEKTTTLPMLFLYLMSPFLFFSSSFVEEEHFFIYYLFSTFLFLLVLFNKNWNLIAVLFLHRVSSVLNATGQKWNNDLDLNDWLKDMSLDNIICVIAFLVVILYFCDNIFQRIPAIFIALYKLKFFDMYFDAGWNHWEAKLCYLLIFVSATVPKNKLSISWILFSCVLQRPENIILVALVSLQLKYISSVECHGAKELLVNILFLASFYYQGNSNHITTIDISLGYTGLSEYCEVLVGILTFRNKEPNRCHGVASN</sequence>
<dbReference type="Pfam" id="PF01663">
    <property type="entry name" value="Phosphodiest"/>
    <property type="match status" value="1"/>
</dbReference>